<gene>
    <name evidence="13" type="ORF">MARPO_0052s0008</name>
</gene>
<proteinExistence type="inferred from homology"/>
<evidence type="ECO:0000256" key="9">
    <source>
        <dbReference type="ARBA" id="ARBA00022989"/>
    </source>
</evidence>
<keyword evidence="7" id="KW-0999">Mitochondrion inner membrane</keyword>
<evidence type="ECO:0000313" key="14">
    <source>
        <dbReference type="Proteomes" id="UP000244005"/>
    </source>
</evidence>
<evidence type="ECO:0000256" key="3">
    <source>
        <dbReference type="ARBA" id="ARBA00005667"/>
    </source>
</evidence>
<evidence type="ECO:0000256" key="6">
    <source>
        <dbReference type="ARBA" id="ARBA00022692"/>
    </source>
</evidence>
<reference evidence="14" key="1">
    <citation type="journal article" date="2017" name="Cell">
        <title>Insights into land plant evolution garnered from the Marchantia polymorpha genome.</title>
        <authorList>
            <person name="Bowman J.L."/>
            <person name="Kohchi T."/>
            <person name="Yamato K.T."/>
            <person name="Jenkins J."/>
            <person name="Shu S."/>
            <person name="Ishizaki K."/>
            <person name="Yamaoka S."/>
            <person name="Nishihama R."/>
            <person name="Nakamura Y."/>
            <person name="Berger F."/>
            <person name="Adam C."/>
            <person name="Aki S.S."/>
            <person name="Althoff F."/>
            <person name="Araki T."/>
            <person name="Arteaga-Vazquez M.A."/>
            <person name="Balasubrmanian S."/>
            <person name="Barry K."/>
            <person name="Bauer D."/>
            <person name="Boehm C.R."/>
            <person name="Briginshaw L."/>
            <person name="Caballero-Perez J."/>
            <person name="Catarino B."/>
            <person name="Chen F."/>
            <person name="Chiyoda S."/>
            <person name="Chovatia M."/>
            <person name="Davies K.M."/>
            <person name="Delmans M."/>
            <person name="Demura T."/>
            <person name="Dierschke T."/>
            <person name="Dolan L."/>
            <person name="Dorantes-Acosta A.E."/>
            <person name="Eklund D.M."/>
            <person name="Florent S.N."/>
            <person name="Flores-Sandoval E."/>
            <person name="Fujiyama A."/>
            <person name="Fukuzawa H."/>
            <person name="Galik B."/>
            <person name="Grimanelli D."/>
            <person name="Grimwood J."/>
            <person name="Grossniklaus U."/>
            <person name="Hamada T."/>
            <person name="Haseloff J."/>
            <person name="Hetherington A.J."/>
            <person name="Higo A."/>
            <person name="Hirakawa Y."/>
            <person name="Hundley H.N."/>
            <person name="Ikeda Y."/>
            <person name="Inoue K."/>
            <person name="Inoue S.I."/>
            <person name="Ishida S."/>
            <person name="Jia Q."/>
            <person name="Kakita M."/>
            <person name="Kanazawa T."/>
            <person name="Kawai Y."/>
            <person name="Kawashima T."/>
            <person name="Kennedy M."/>
            <person name="Kinose K."/>
            <person name="Kinoshita T."/>
            <person name="Kohara Y."/>
            <person name="Koide E."/>
            <person name="Komatsu K."/>
            <person name="Kopischke S."/>
            <person name="Kubo M."/>
            <person name="Kyozuka J."/>
            <person name="Lagercrantz U."/>
            <person name="Lin S.S."/>
            <person name="Lindquist E."/>
            <person name="Lipzen A.M."/>
            <person name="Lu C.W."/>
            <person name="De Luna E."/>
            <person name="Martienssen R.A."/>
            <person name="Minamino N."/>
            <person name="Mizutani M."/>
            <person name="Mizutani M."/>
            <person name="Mochizuki N."/>
            <person name="Monte I."/>
            <person name="Mosher R."/>
            <person name="Nagasaki H."/>
            <person name="Nakagami H."/>
            <person name="Naramoto S."/>
            <person name="Nishitani K."/>
            <person name="Ohtani M."/>
            <person name="Okamoto T."/>
            <person name="Okumura M."/>
            <person name="Phillips J."/>
            <person name="Pollak B."/>
            <person name="Reinders A."/>
            <person name="Rovekamp M."/>
            <person name="Sano R."/>
            <person name="Sawa S."/>
            <person name="Schmid M.W."/>
            <person name="Shirakawa M."/>
            <person name="Solano R."/>
            <person name="Spunde A."/>
            <person name="Suetsugu N."/>
            <person name="Sugano S."/>
            <person name="Sugiyama A."/>
            <person name="Sun R."/>
            <person name="Suzuki Y."/>
            <person name="Takenaka M."/>
            <person name="Takezawa D."/>
            <person name="Tomogane H."/>
            <person name="Tsuzuki M."/>
            <person name="Ueda T."/>
            <person name="Umeda M."/>
            <person name="Ward J.M."/>
            <person name="Watanabe Y."/>
            <person name="Yazaki K."/>
            <person name="Yokoyama R."/>
            <person name="Yoshitake Y."/>
            <person name="Yotsui I."/>
            <person name="Zachgo S."/>
            <person name="Schmutz J."/>
        </authorList>
    </citation>
    <scope>NUCLEOTIDE SEQUENCE [LARGE SCALE GENOMIC DNA]</scope>
    <source>
        <strain evidence="14">Tak-1</strain>
    </source>
</reference>
<feature type="transmembrane region" description="Helical" evidence="12">
    <location>
        <begin position="30"/>
        <end position="47"/>
    </location>
</feature>
<evidence type="ECO:0000313" key="13">
    <source>
        <dbReference type="EMBL" id="PTQ38202.1"/>
    </source>
</evidence>
<evidence type="ECO:0000256" key="8">
    <source>
        <dbReference type="ARBA" id="ARBA00022982"/>
    </source>
</evidence>
<dbReference type="OrthoDB" id="521512at2759"/>
<dbReference type="EMBL" id="KZ772724">
    <property type="protein sequence ID" value="PTQ38202.1"/>
    <property type="molecule type" value="Genomic_DNA"/>
</dbReference>
<dbReference type="PANTHER" id="PTHR15082">
    <property type="entry name" value="NADH-UBIQUINONE OXIDOREDUCTASE B12 SUBUNIT"/>
    <property type="match status" value="1"/>
</dbReference>
<keyword evidence="11 12" id="KW-0472">Membrane</keyword>
<organism evidence="13 14">
    <name type="scientific">Marchantia polymorpha</name>
    <name type="common">Common liverwort</name>
    <name type="synonym">Marchantia aquatica</name>
    <dbReference type="NCBI Taxonomy" id="3197"/>
    <lineage>
        <taxon>Eukaryota</taxon>
        <taxon>Viridiplantae</taxon>
        <taxon>Streptophyta</taxon>
        <taxon>Embryophyta</taxon>
        <taxon>Marchantiophyta</taxon>
        <taxon>Marchantiopsida</taxon>
        <taxon>Marchantiidae</taxon>
        <taxon>Marchantiales</taxon>
        <taxon>Marchantiaceae</taxon>
        <taxon>Marchantia</taxon>
    </lineage>
</organism>
<evidence type="ECO:0000256" key="7">
    <source>
        <dbReference type="ARBA" id="ARBA00022792"/>
    </source>
</evidence>
<keyword evidence="10" id="KW-0496">Mitochondrion</keyword>
<dbReference type="GO" id="GO:0005743">
    <property type="term" value="C:mitochondrial inner membrane"/>
    <property type="evidence" value="ECO:0007669"/>
    <property type="project" value="UniProtKB-SubCell"/>
</dbReference>
<evidence type="ECO:0000256" key="11">
    <source>
        <dbReference type="ARBA" id="ARBA00023136"/>
    </source>
</evidence>
<comment type="subcellular location">
    <subcellularLocation>
        <location evidence="2">Mitochondrion inner membrane</location>
        <topology evidence="2">Single-pass membrane protein</topology>
        <orientation evidence="2">Matrix side</orientation>
    </subcellularLocation>
</comment>
<accession>A0A2R6WWG3</accession>
<evidence type="ECO:0000256" key="4">
    <source>
        <dbReference type="ARBA" id="ARBA00022448"/>
    </source>
</evidence>
<keyword evidence="6 12" id="KW-0812">Transmembrane</keyword>
<name>A0A2R6WWG3_MARPO</name>
<dbReference type="GO" id="GO:0022900">
    <property type="term" value="P:electron transport chain"/>
    <property type="evidence" value="ECO:0007669"/>
    <property type="project" value="InterPro"/>
</dbReference>
<dbReference type="AlphaFoldDB" id="A0A2R6WWG3"/>
<protein>
    <submittedName>
        <fullName evidence="13">Uncharacterized protein</fullName>
    </submittedName>
</protein>
<comment type="function">
    <text evidence="1">Accessory subunit of the mitochondrial membrane respiratory chain NADH dehydrogenase (Complex I), that is believed not to be involved in catalysis. Complex I functions in the transfer of electrons from NADH to the respiratory chain. The immediate electron acceptor for the enzyme is believed to be ubiquinone.</text>
</comment>
<evidence type="ECO:0000256" key="1">
    <source>
        <dbReference type="ARBA" id="ARBA00003195"/>
    </source>
</evidence>
<evidence type="ECO:0000256" key="2">
    <source>
        <dbReference type="ARBA" id="ARBA00004298"/>
    </source>
</evidence>
<keyword evidence="4" id="KW-0813">Transport</keyword>
<dbReference type="OMA" id="YLFVDGM"/>
<keyword evidence="9 12" id="KW-1133">Transmembrane helix</keyword>
<evidence type="ECO:0000256" key="12">
    <source>
        <dbReference type="SAM" id="Phobius"/>
    </source>
</evidence>
<dbReference type="Pfam" id="PF08122">
    <property type="entry name" value="NDUF_B12"/>
    <property type="match status" value="1"/>
</dbReference>
<evidence type="ECO:0000256" key="10">
    <source>
        <dbReference type="ARBA" id="ARBA00023128"/>
    </source>
</evidence>
<comment type="similarity">
    <text evidence="3">Belongs to the complex I NDUFB3 subunit family.</text>
</comment>
<keyword evidence="8" id="KW-0249">Electron transport</keyword>
<keyword evidence="5" id="KW-0679">Respiratory chain</keyword>
<dbReference type="Proteomes" id="UP000244005">
    <property type="component" value="Unassembled WGS sequence"/>
</dbReference>
<sequence>MEGKVGTGDFFAKTDAYRKHPMLNNNLRRATPGLGIAIVLFGGYLFVDGMRAKLSKKSEH</sequence>
<dbReference type="PANTHER" id="PTHR15082:SF2">
    <property type="entry name" value="NADH DEHYDROGENASE [UBIQUINONE] 1 BETA SUBCOMPLEX SUBUNIT 3"/>
    <property type="match status" value="1"/>
</dbReference>
<keyword evidence="14" id="KW-1185">Reference proteome</keyword>
<dbReference type="InterPro" id="IPR012576">
    <property type="entry name" value="NDUFB3"/>
</dbReference>
<evidence type="ECO:0000256" key="5">
    <source>
        <dbReference type="ARBA" id="ARBA00022660"/>
    </source>
</evidence>